<dbReference type="PANTHER" id="PTHR31901:SF9">
    <property type="entry name" value="GH3 DOMAIN-CONTAINING PROTEIN"/>
    <property type="match status" value="1"/>
</dbReference>
<dbReference type="PANTHER" id="PTHR31901">
    <property type="entry name" value="GH3 DOMAIN-CONTAINING PROTEIN"/>
    <property type="match status" value="1"/>
</dbReference>
<protein>
    <recommendedName>
        <fullName evidence="5">GH3 auxin-responsive promoter</fullName>
    </recommendedName>
</protein>
<dbReference type="EMBL" id="JABCKI010006321">
    <property type="protein sequence ID" value="KAG5634655.1"/>
    <property type="molecule type" value="Genomic_DNA"/>
</dbReference>
<dbReference type="GO" id="GO:0005737">
    <property type="term" value="C:cytoplasm"/>
    <property type="evidence" value="ECO:0007669"/>
    <property type="project" value="TreeGrafter"/>
</dbReference>
<sequence>MTISKYIPAPVPTLCPKLIASVKGQTESFLSYLLKTNGNSVYFHESPILSNFRKALGEDITTRESSPSYSTRNFLSFTETVPLSTYEDYRPYIDRFFQTPRRLPDVSNLLSPGVPVYMVSSSGTAGGTAKFYPKYRHPPTTAPCTIKAMRSIHPISDNTAGTYCIIFNLRCSDLLDVVDDKGKVVVKTPLCIGSGAGFRAFHQWKAENDSELMKMKGTRVCRETSTLMHGLFALEDRSLEMINTLFSTYFVDLMRLIEEYWDVLLGAIEHGIIPRLKGSEDVYHHLQEQWTPNATRAAELRAVGRDTRVPGWAKRLWPNLQRILGNGSGVFSRVVPQVHHYAGPHVSFQSAGLTCSEVWMGQVYDPRDLNLYKMSNDDLFEYLDITLTENSASLKRGWEVETGKSYELILTTRDGFWRYRLSDVVEIAGFDPSDGQPVIRYSERRNVSMRVAHEFVTEKELLKATQFLKDTLGDVLEFTVITDDRLLPKAYGFLVELKSKLGPRAKSASSCLFEYLKSTNEGFAYYASRNLIAPPTIRILTPGTFHCYREWKAGNHSVGGGQIKVPTITTDEKSVRWLLSKVIKETSIASNGKKGLNNSQNIHIAIMGSDEPVQESAQLLCARIHDVKDVEAIMDLFRVHGHTGTYQSKRALGTYKTWARIANKLLIPIDTAIMHEASGTSDEYLEKIN</sequence>
<dbReference type="Proteomes" id="UP000717328">
    <property type="component" value="Unassembled WGS sequence"/>
</dbReference>
<reference evidence="3" key="1">
    <citation type="submission" date="2021-02" db="EMBL/GenBank/DDBJ databases">
        <authorList>
            <person name="Nieuwenhuis M."/>
            <person name="Van De Peppel L.J.J."/>
        </authorList>
    </citation>
    <scope>NUCLEOTIDE SEQUENCE</scope>
    <source>
        <strain evidence="3">D49</strain>
    </source>
</reference>
<dbReference type="GO" id="GO:0016881">
    <property type="term" value="F:acid-amino acid ligase activity"/>
    <property type="evidence" value="ECO:0007669"/>
    <property type="project" value="TreeGrafter"/>
</dbReference>
<evidence type="ECO:0000313" key="4">
    <source>
        <dbReference type="Proteomes" id="UP000717328"/>
    </source>
</evidence>
<feature type="domain" description="GH3 C-terminal" evidence="2">
    <location>
        <begin position="462"/>
        <end position="572"/>
    </location>
</feature>
<reference evidence="3" key="2">
    <citation type="submission" date="2021-10" db="EMBL/GenBank/DDBJ databases">
        <title>Phylogenomics reveals ancestral predisposition of the termite-cultivated fungus Termitomyces towards a domesticated lifestyle.</title>
        <authorList>
            <person name="Auxier B."/>
            <person name="Grum-Grzhimaylo A."/>
            <person name="Cardenas M.E."/>
            <person name="Lodge J.D."/>
            <person name="Laessoe T."/>
            <person name="Pedersen O."/>
            <person name="Smith M.E."/>
            <person name="Kuyper T.W."/>
            <person name="Franco-Molano E.A."/>
            <person name="Baroni T.J."/>
            <person name="Aanen D.K."/>
        </authorList>
    </citation>
    <scope>NUCLEOTIDE SEQUENCE</scope>
    <source>
        <strain evidence="3">D49</strain>
    </source>
</reference>
<accession>A0A9P7FP35</accession>
<dbReference type="AlphaFoldDB" id="A0A9P7FP35"/>
<dbReference type="InterPro" id="IPR055378">
    <property type="entry name" value="GH3_C"/>
</dbReference>
<evidence type="ECO:0000259" key="1">
    <source>
        <dbReference type="Pfam" id="PF23571"/>
    </source>
</evidence>
<evidence type="ECO:0000259" key="2">
    <source>
        <dbReference type="Pfam" id="PF23572"/>
    </source>
</evidence>
<dbReference type="Pfam" id="PF03321">
    <property type="entry name" value="GH3"/>
    <property type="match status" value="1"/>
</dbReference>
<dbReference type="Pfam" id="PF23571">
    <property type="entry name" value="GH3_M"/>
    <property type="match status" value="1"/>
</dbReference>
<gene>
    <name evidence="3" type="ORF">H0H81_001247</name>
</gene>
<organism evidence="3 4">
    <name type="scientific">Sphagnurus paluster</name>
    <dbReference type="NCBI Taxonomy" id="117069"/>
    <lineage>
        <taxon>Eukaryota</taxon>
        <taxon>Fungi</taxon>
        <taxon>Dikarya</taxon>
        <taxon>Basidiomycota</taxon>
        <taxon>Agaricomycotina</taxon>
        <taxon>Agaricomycetes</taxon>
        <taxon>Agaricomycetidae</taxon>
        <taxon>Agaricales</taxon>
        <taxon>Tricholomatineae</taxon>
        <taxon>Lyophyllaceae</taxon>
        <taxon>Sphagnurus</taxon>
    </lineage>
</organism>
<name>A0A9P7FP35_9AGAR</name>
<dbReference type="Pfam" id="PF23572">
    <property type="entry name" value="GH3_C"/>
    <property type="match status" value="1"/>
</dbReference>
<evidence type="ECO:0008006" key="5">
    <source>
        <dbReference type="Google" id="ProtNLM"/>
    </source>
</evidence>
<proteinExistence type="predicted"/>
<dbReference type="InterPro" id="IPR004993">
    <property type="entry name" value="GH3"/>
</dbReference>
<dbReference type="OrthoDB" id="2979464at2759"/>
<comment type="caution">
    <text evidence="3">The sequence shown here is derived from an EMBL/GenBank/DDBJ whole genome shotgun (WGS) entry which is preliminary data.</text>
</comment>
<keyword evidence="4" id="KW-1185">Reference proteome</keyword>
<evidence type="ECO:0000313" key="3">
    <source>
        <dbReference type="EMBL" id="KAG5634655.1"/>
    </source>
</evidence>
<dbReference type="InterPro" id="IPR055377">
    <property type="entry name" value="GH3_M"/>
</dbReference>
<feature type="domain" description="GH3 middle" evidence="1">
    <location>
        <begin position="379"/>
        <end position="431"/>
    </location>
</feature>